<reference evidence="2" key="1">
    <citation type="submission" date="2021-11" db="EMBL/GenBank/DDBJ databases">
        <authorList>
            <person name="Schell T."/>
        </authorList>
    </citation>
    <scope>NUCLEOTIDE SEQUENCE</scope>
    <source>
        <strain evidence="2">M5</strain>
    </source>
</reference>
<feature type="region of interest" description="Disordered" evidence="1">
    <location>
        <begin position="386"/>
        <end position="406"/>
    </location>
</feature>
<protein>
    <submittedName>
        <fullName evidence="2">Uncharacterized protein</fullName>
    </submittedName>
</protein>
<feature type="compositionally biased region" description="Basic and acidic residues" evidence="1">
    <location>
        <begin position="262"/>
        <end position="271"/>
    </location>
</feature>
<dbReference type="Proteomes" id="UP000789390">
    <property type="component" value="Unassembled WGS sequence"/>
</dbReference>
<feature type="compositionally biased region" description="Polar residues" evidence="1">
    <location>
        <begin position="337"/>
        <end position="356"/>
    </location>
</feature>
<feature type="compositionally biased region" description="Acidic residues" evidence="1">
    <location>
        <begin position="238"/>
        <end position="252"/>
    </location>
</feature>
<sequence>MGDPDEIDEAYKILKENFVIVPNHLKNLFKKLSLVGIQVWANIQDSQFESFEDSIRGVLANENKCQAMSTEEKKTLFGEFWDNPKEFRFLPGEKEIMKQMRKISQKHLKKTSYNKTVRGRDSKHNESSIPIIDIDFDVKEEPEENKVSSRSSKSSRRHSDSSSKRSDHHRSDRDKEKDAKERDHHRSSKRRDEHHYNSDRDTKREKERQDIPEQAKSSSIKKVVVNEELYDPSQPLNSDDDVPIPAAFEDELALQQKLSKQQCKEEGHDVKNCPTPRRRGGDRGGGSTRTRYKRNQQGHTSSNCPASRGGIRSSPAPGYGATNSSTSQPVFHDWGTLTATSGTRSSSYDSADASHQQKISVIVSGRNNNKRSSVSLSTLVPAKCDSTQAKVPKTSDIERGKPLPHM</sequence>
<evidence type="ECO:0000313" key="3">
    <source>
        <dbReference type="Proteomes" id="UP000789390"/>
    </source>
</evidence>
<name>A0A8J2RS91_9CRUS</name>
<gene>
    <name evidence="2" type="ORF">DGAL_LOCUS9637</name>
</gene>
<dbReference type="EMBL" id="CAKKLH010000223">
    <property type="protein sequence ID" value="CAH0106482.1"/>
    <property type="molecule type" value="Genomic_DNA"/>
</dbReference>
<keyword evidence="3" id="KW-1185">Reference proteome</keyword>
<evidence type="ECO:0000313" key="2">
    <source>
        <dbReference type="EMBL" id="CAH0106482.1"/>
    </source>
</evidence>
<dbReference type="AlphaFoldDB" id="A0A8J2RS91"/>
<evidence type="ECO:0000256" key="1">
    <source>
        <dbReference type="SAM" id="MobiDB-lite"/>
    </source>
</evidence>
<feature type="compositionally biased region" description="Basic and acidic residues" evidence="1">
    <location>
        <begin position="136"/>
        <end position="147"/>
    </location>
</feature>
<feature type="compositionally biased region" description="Basic and acidic residues" evidence="1">
    <location>
        <begin position="157"/>
        <end position="213"/>
    </location>
</feature>
<comment type="caution">
    <text evidence="2">The sequence shown here is derived from an EMBL/GenBank/DDBJ whole genome shotgun (WGS) entry which is preliminary data.</text>
</comment>
<organism evidence="2 3">
    <name type="scientific">Daphnia galeata</name>
    <dbReference type="NCBI Taxonomy" id="27404"/>
    <lineage>
        <taxon>Eukaryota</taxon>
        <taxon>Metazoa</taxon>
        <taxon>Ecdysozoa</taxon>
        <taxon>Arthropoda</taxon>
        <taxon>Crustacea</taxon>
        <taxon>Branchiopoda</taxon>
        <taxon>Diplostraca</taxon>
        <taxon>Cladocera</taxon>
        <taxon>Anomopoda</taxon>
        <taxon>Daphniidae</taxon>
        <taxon>Daphnia</taxon>
    </lineage>
</organism>
<feature type="compositionally biased region" description="Basic residues" evidence="1">
    <location>
        <begin position="103"/>
        <end position="112"/>
    </location>
</feature>
<proteinExistence type="predicted"/>
<feature type="region of interest" description="Disordered" evidence="1">
    <location>
        <begin position="103"/>
        <end position="356"/>
    </location>
</feature>
<feature type="compositionally biased region" description="Basic and acidic residues" evidence="1">
    <location>
        <begin position="393"/>
        <end position="406"/>
    </location>
</feature>
<accession>A0A8J2RS91</accession>
<dbReference type="Gene3D" id="4.10.60.10">
    <property type="entry name" value="Zinc finger, CCHC-type"/>
    <property type="match status" value="1"/>
</dbReference>